<dbReference type="SUPFAM" id="SSF58113">
    <property type="entry name" value="Apolipoprotein A-I"/>
    <property type="match status" value="1"/>
</dbReference>
<dbReference type="OrthoDB" id="3260408at2759"/>
<dbReference type="EMBL" id="DF830080">
    <property type="protein sequence ID" value="GAK66555.1"/>
    <property type="molecule type" value="Genomic_DNA"/>
</dbReference>
<sequence length="965" mass="101829">MAARNADKPRASGRASIPTPPVKFALDDRYSQGKHAVVTKPKPKRSGGFSGWLFWFGTRVTVFYLIYAALWTCPSRPFAFDYSAKDPRPVCRNLAQAHDQLTPIVKPYWNLAQQKVQPYTDPVVRAVAPWATRLHKVSRPVYREANKRGRLIWKKRIDPARRRALKDINKRIDPYVKQAHSYHKKNVQPRIDTVHKAVKPYHDIYKRDVSPYVDRAYQYSLHSSSVSYAFYMDKVHPRAVKGLKQIYSFLVNHVDPAVRRFYSLYVRPQLERLLAKVYERKAHYLGSDAIKTAQKDMKHAAHEADKHAKQAVREAEQQAIKAQNDPSLLDRAKQAKDAVVGGNTHGETDPVKVAQLDAELDAEEDKVKELLEVWETRMSELIEKEYKLAVDRIADLRNRRLADLPDRFGLVNEAFVEDTVALLLNRVERGARKISNGSGDVTSKVEAGNRLVDQQLTRFDEAAQETKSQIAAFYEELLQQETQAIDTSSAEVRRFAGAAKEAYDEIMRDAKFAVTMDEWQGWDVGVRKRATLFTEELAAVQRGTKRVSTASGAVDLSNEAPDVQKEINALRAWTDKLHGAARRELVAYGDSALAQLAGGGVVAKISDVTDRLAEQASRISTDAAAGMVGAVGAARARLGLGEPAADGYVARAKAYVAAGTGSGSSFDDYVSSLSAGAGAVASSASSLAGQASSSVASAVDTSSAASAYEAASSAVAGAASAVASNAQAVASSASGAVGGAVSQASVAASRASRSAASAVGASPTPESVADYIDAVTAGVGAAVDSAVSGVAAVSSGASSLASQASRSVASAAGATPESVADYVEAARDHVVAAGGKAAEAAQGGVSSAGVVYASGSSLASAASRSAASAVGASPSPETLQDRIDDARDGVNSVVDAVTSSAGVVYASASSLASAASRSAASAVGASPTPETLADYVDDATDAADKIAQKAQGAVSKAAAQLHVEL</sequence>
<dbReference type="HOGENOM" id="CLU_293588_0_0_1"/>
<dbReference type="RefSeq" id="XP_014655391.1">
    <property type="nucleotide sequence ID" value="XM_014799905.1"/>
</dbReference>
<dbReference type="AlphaFoldDB" id="A0A081CIQ9"/>
<dbReference type="GeneID" id="26305507"/>
<organism evidence="1 2">
    <name type="scientific">Pseudozyma antarctica</name>
    <name type="common">Yeast</name>
    <name type="synonym">Candida antarctica</name>
    <dbReference type="NCBI Taxonomy" id="84753"/>
    <lineage>
        <taxon>Eukaryota</taxon>
        <taxon>Fungi</taxon>
        <taxon>Dikarya</taxon>
        <taxon>Basidiomycota</taxon>
        <taxon>Ustilaginomycotina</taxon>
        <taxon>Ustilaginomycetes</taxon>
        <taxon>Ustilaginales</taxon>
        <taxon>Ustilaginaceae</taxon>
        <taxon>Moesziomyces</taxon>
    </lineage>
</organism>
<gene>
    <name evidence="1" type="ORF">PAN0_013c4777</name>
</gene>
<protein>
    <submittedName>
        <fullName evidence="1">Uncharacterized protein</fullName>
    </submittedName>
</protein>
<keyword evidence="2" id="KW-1185">Reference proteome</keyword>
<proteinExistence type="predicted"/>
<evidence type="ECO:0000313" key="1">
    <source>
        <dbReference type="EMBL" id="GAK66555.1"/>
    </source>
</evidence>
<dbReference type="Proteomes" id="UP000053758">
    <property type="component" value="Unassembled WGS sequence"/>
</dbReference>
<accession>A0A081CIQ9</accession>
<reference evidence="2" key="1">
    <citation type="journal article" date="2014" name="Genome Announc.">
        <title>Draft Genome Sequence of the Yeast Pseudozyma antarctica Type Strain JCM10317, a Producer of the Glycolipid Biosurfactants, Mannosylerythritol Lipids.</title>
        <authorList>
            <person name="Saika A."/>
            <person name="Koike H."/>
            <person name="Hori T."/>
            <person name="Fukuoka T."/>
            <person name="Sato S."/>
            <person name="Habe H."/>
            <person name="Kitamoto D."/>
            <person name="Morita T."/>
        </authorList>
    </citation>
    <scope>NUCLEOTIDE SEQUENCE [LARGE SCALE GENOMIC DNA]</scope>
    <source>
        <strain evidence="2">JCM 10317</strain>
    </source>
</reference>
<evidence type="ECO:0000313" key="2">
    <source>
        <dbReference type="Proteomes" id="UP000053758"/>
    </source>
</evidence>
<name>A0A081CIQ9_PSEA2</name>